<keyword evidence="3" id="KW-0547">Nucleotide-binding</keyword>
<evidence type="ECO:0000259" key="2">
    <source>
        <dbReference type="Pfam" id="PF13581"/>
    </source>
</evidence>
<dbReference type="PANTHER" id="PTHR35526">
    <property type="entry name" value="ANTI-SIGMA-F FACTOR RSBW-RELATED"/>
    <property type="match status" value="1"/>
</dbReference>
<accession>A0A9D6UX57</accession>
<dbReference type="AlphaFoldDB" id="A0A9D6UX57"/>
<dbReference type="Pfam" id="PF13581">
    <property type="entry name" value="HATPase_c_2"/>
    <property type="match status" value="1"/>
</dbReference>
<dbReference type="InterPro" id="IPR050267">
    <property type="entry name" value="Anti-sigma-factor_SerPK"/>
</dbReference>
<comment type="caution">
    <text evidence="3">The sequence shown here is derived from an EMBL/GenBank/DDBJ whole genome shotgun (WGS) entry which is preliminary data.</text>
</comment>
<organism evidence="3 4">
    <name type="scientific">Desulfomonile tiedjei</name>
    <dbReference type="NCBI Taxonomy" id="2358"/>
    <lineage>
        <taxon>Bacteria</taxon>
        <taxon>Pseudomonadati</taxon>
        <taxon>Thermodesulfobacteriota</taxon>
        <taxon>Desulfomonilia</taxon>
        <taxon>Desulfomonilales</taxon>
        <taxon>Desulfomonilaceae</taxon>
        <taxon>Desulfomonile</taxon>
    </lineage>
</organism>
<keyword evidence="1" id="KW-0808">Transferase</keyword>
<dbReference type="InterPro" id="IPR036890">
    <property type="entry name" value="HATPase_C_sf"/>
</dbReference>
<keyword evidence="1" id="KW-0723">Serine/threonine-protein kinase</keyword>
<evidence type="ECO:0000313" key="3">
    <source>
        <dbReference type="EMBL" id="MBI5247943.1"/>
    </source>
</evidence>
<protein>
    <submittedName>
        <fullName evidence="3">ATP-binding protein</fullName>
    </submittedName>
</protein>
<name>A0A9D6UX57_9BACT</name>
<dbReference type="Gene3D" id="3.30.565.10">
    <property type="entry name" value="Histidine kinase-like ATPase, C-terminal domain"/>
    <property type="match status" value="1"/>
</dbReference>
<evidence type="ECO:0000256" key="1">
    <source>
        <dbReference type="ARBA" id="ARBA00022527"/>
    </source>
</evidence>
<evidence type="ECO:0000313" key="4">
    <source>
        <dbReference type="Proteomes" id="UP000807825"/>
    </source>
</evidence>
<dbReference type="PANTHER" id="PTHR35526:SF6">
    <property type="entry name" value="SLR1861 PROTEIN"/>
    <property type="match status" value="1"/>
</dbReference>
<dbReference type="GO" id="GO:0004674">
    <property type="term" value="F:protein serine/threonine kinase activity"/>
    <property type="evidence" value="ECO:0007669"/>
    <property type="project" value="UniProtKB-KW"/>
</dbReference>
<dbReference type="SUPFAM" id="SSF55874">
    <property type="entry name" value="ATPase domain of HSP90 chaperone/DNA topoisomerase II/histidine kinase"/>
    <property type="match status" value="1"/>
</dbReference>
<dbReference type="GO" id="GO:0005524">
    <property type="term" value="F:ATP binding"/>
    <property type="evidence" value="ECO:0007669"/>
    <property type="project" value="UniProtKB-KW"/>
</dbReference>
<keyword evidence="3" id="KW-0067">ATP-binding</keyword>
<reference evidence="3" key="1">
    <citation type="submission" date="2020-07" db="EMBL/GenBank/DDBJ databases">
        <title>Huge and variable diversity of episymbiotic CPR bacteria and DPANN archaea in groundwater ecosystems.</title>
        <authorList>
            <person name="He C.Y."/>
            <person name="Keren R."/>
            <person name="Whittaker M."/>
            <person name="Farag I.F."/>
            <person name="Doudna J."/>
            <person name="Cate J.H.D."/>
            <person name="Banfield J.F."/>
        </authorList>
    </citation>
    <scope>NUCLEOTIDE SEQUENCE</scope>
    <source>
        <strain evidence="3">NC_groundwater_1664_Pr3_B-0.1um_52_9</strain>
    </source>
</reference>
<feature type="domain" description="Histidine kinase/HSP90-like ATPase" evidence="2">
    <location>
        <begin position="13"/>
        <end position="138"/>
    </location>
</feature>
<sequence length="144" mass="15829">MLEPRLLESIQVAARTGNLDRLVRAGGRHAASLGFPRERISEIELAVEEILANICLYAYPEGEGKLSVKYLAENHPVKLVVEIVDSGIPFNILNAPPPDLTSELEQRSVGGLGVYLVRELADAAEYERSESMNVVRLVFNAVTE</sequence>
<dbReference type="Proteomes" id="UP000807825">
    <property type="component" value="Unassembled WGS sequence"/>
</dbReference>
<dbReference type="InterPro" id="IPR003594">
    <property type="entry name" value="HATPase_dom"/>
</dbReference>
<gene>
    <name evidence="3" type="ORF">HY912_00480</name>
</gene>
<keyword evidence="1" id="KW-0418">Kinase</keyword>
<proteinExistence type="predicted"/>
<dbReference type="EMBL" id="JACRDE010000016">
    <property type="protein sequence ID" value="MBI5247943.1"/>
    <property type="molecule type" value="Genomic_DNA"/>
</dbReference>
<dbReference type="CDD" id="cd16936">
    <property type="entry name" value="HATPase_RsbW-like"/>
    <property type="match status" value="1"/>
</dbReference>